<evidence type="ECO:0000256" key="1">
    <source>
        <dbReference type="SAM" id="MobiDB-lite"/>
    </source>
</evidence>
<feature type="region of interest" description="Disordered" evidence="1">
    <location>
        <begin position="146"/>
        <end position="179"/>
    </location>
</feature>
<dbReference type="EMBL" id="GL433835">
    <property type="protein sequence ID" value="EFN59842.1"/>
    <property type="molecule type" value="Genomic_DNA"/>
</dbReference>
<dbReference type="OMA" id="DVMANQV"/>
<name>E1Z3G2_CHLVA</name>
<gene>
    <name evidence="2" type="ORF">CHLNCDRAFT_49694</name>
</gene>
<dbReference type="RefSeq" id="XP_005851944.1">
    <property type="nucleotide sequence ID" value="XM_005851882.1"/>
</dbReference>
<sequence>MQFAALRPAATRLARPPARPPASSRQSITPFSATQPAAAGQPGDKLLPLLRTPFDLLALPGRVALGTLQSLPEILEKLPADVERLSLLAQDPRPLEDKQAEVLGELEDRVCGYLQKGTDTEAEVLGSVGAVLPDTLKEALPETLKDALKPRSGAGDDAWSGSSSSNGNGSGPPKPLATWTITSDDETVVVVEEEENLPPMTPAAIAASQTAAEVMEVNAAVAALHEQLTALQANTDPSRANMIKLNLREAEQMLAGRLEQMAPSHRAVGDATVQAAIREAEALLLEVRALNV</sequence>
<feature type="compositionally biased region" description="Low complexity" evidence="1">
    <location>
        <begin position="152"/>
        <end position="167"/>
    </location>
</feature>
<evidence type="ECO:0000313" key="2">
    <source>
        <dbReference type="EMBL" id="EFN59842.1"/>
    </source>
</evidence>
<organism evidence="3">
    <name type="scientific">Chlorella variabilis</name>
    <name type="common">Green alga</name>
    <dbReference type="NCBI Taxonomy" id="554065"/>
    <lineage>
        <taxon>Eukaryota</taxon>
        <taxon>Viridiplantae</taxon>
        <taxon>Chlorophyta</taxon>
        <taxon>core chlorophytes</taxon>
        <taxon>Trebouxiophyceae</taxon>
        <taxon>Chlorellales</taxon>
        <taxon>Chlorellaceae</taxon>
        <taxon>Chlorella clade</taxon>
        <taxon>Chlorella</taxon>
    </lineage>
</organism>
<dbReference type="KEGG" id="cvr:CHLNCDRAFT_49694"/>
<dbReference type="GeneID" id="17359024"/>
<protein>
    <submittedName>
        <fullName evidence="2">Uncharacterized protein</fullName>
    </submittedName>
</protein>
<dbReference type="OrthoDB" id="531380at2759"/>
<proteinExistence type="predicted"/>
<dbReference type="InParanoid" id="E1Z3G2"/>
<evidence type="ECO:0000313" key="3">
    <source>
        <dbReference type="Proteomes" id="UP000008141"/>
    </source>
</evidence>
<dbReference type="AlphaFoldDB" id="E1Z3G2"/>
<feature type="region of interest" description="Disordered" evidence="1">
    <location>
        <begin position="1"/>
        <end position="43"/>
    </location>
</feature>
<keyword evidence="3" id="KW-1185">Reference proteome</keyword>
<feature type="compositionally biased region" description="Low complexity" evidence="1">
    <location>
        <begin position="1"/>
        <end position="25"/>
    </location>
</feature>
<dbReference type="Proteomes" id="UP000008141">
    <property type="component" value="Unassembled WGS sequence"/>
</dbReference>
<feature type="compositionally biased region" description="Polar residues" evidence="1">
    <location>
        <begin position="26"/>
        <end position="35"/>
    </location>
</feature>
<accession>E1Z3G2</accession>
<reference evidence="2 3" key="1">
    <citation type="journal article" date="2010" name="Plant Cell">
        <title>The Chlorella variabilis NC64A genome reveals adaptation to photosymbiosis, coevolution with viruses, and cryptic sex.</title>
        <authorList>
            <person name="Blanc G."/>
            <person name="Duncan G."/>
            <person name="Agarkova I."/>
            <person name="Borodovsky M."/>
            <person name="Gurnon J."/>
            <person name="Kuo A."/>
            <person name="Lindquist E."/>
            <person name="Lucas S."/>
            <person name="Pangilinan J."/>
            <person name="Polle J."/>
            <person name="Salamov A."/>
            <person name="Terry A."/>
            <person name="Yamada T."/>
            <person name="Dunigan D.D."/>
            <person name="Grigoriev I.V."/>
            <person name="Claverie J.M."/>
            <person name="Van Etten J.L."/>
        </authorList>
    </citation>
    <scope>NUCLEOTIDE SEQUENCE [LARGE SCALE GENOMIC DNA]</scope>
    <source>
        <strain evidence="2 3">NC64A</strain>
    </source>
</reference>